<keyword evidence="9 10" id="KW-0807">Transducer</keyword>
<evidence type="ECO:0000256" key="4">
    <source>
        <dbReference type="ARBA" id="ARBA00022692"/>
    </source>
</evidence>
<dbReference type="GO" id="GO:0004984">
    <property type="term" value="F:olfactory receptor activity"/>
    <property type="evidence" value="ECO:0007669"/>
    <property type="project" value="InterPro"/>
</dbReference>
<keyword evidence="5 10" id="KW-0552">Olfaction</keyword>
<evidence type="ECO:0000256" key="2">
    <source>
        <dbReference type="ARBA" id="ARBA00022475"/>
    </source>
</evidence>
<dbReference type="GO" id="GO:0005549">
    <property type="term" value="F:odorant binding"/>
    <property type="evidence" value="ECO:0007669"/>
    <property type="project" value="InterPro"/>
</dbReference>
<evidence type="ECO:0000256" key="10">
    <source>
        <dbReference type="RuleBase" id="RU351113"/>
    </source>
</evidence>
<accession>A0A240SXU1</accession>
<feature type="transmembrane region" description="Helical" evidence="10">
    <location>
        <begin position="173"/>
        <end position="196"/>
    </location>
</feature>
<dbReference type="VEuPathDB" id="VectorBase:LLOJ010740"/>
<dbReference type="EMBL" id="AJWK01013348">
    <property type="status" value="NOT_ANNOTATED_CDS"/>
    <property type="molecule type" value="Genomic_DNA"/>
</dbReference>
<evidence type="ECO:0000256" key="9">
    <source>
        <dbReference type="ARBA" id="ARBA00023224"/>
    </source>
</evidence>
<proteinExistence type="inferred from homology"/>
<dbReference type="GO" id="GO:0007165">
    <property type="term" value="P:signal transduction"/>
    <property type="evidence" value="ECO:0007669"/>
    <property type="project" value="UniProtKB-KW"/>
</dbReference>
<dbReference type="PANTHER" id="PTHR21137:SF35">
    <property type="entry name" value="ODORANT RECEPTOR 19A-RELATED"/>
    <property type="match status" value="1"/>
</dbReference>
<dbReference type="EnsemblMetazoa" id="LLOJ010740-RA">
    <property type="protein sequence ID" value="LLOJ010740-PA"/>
    <property type="gene ID" value="LLOJ010740"/>
</dbReference>
<dbReference type="VEuPathDB" id="VectorBase:LLONM1_008906"/>
<dbReference type="GO" id="GO:0005886">
    <property type="term" value="C:plasma membrane"/>
    <property type="evidence" value="ECO:0007669"/>
    <property type="project" value="UniProtKB-SubCell"/>
</dbReference>
<protein>
    <recommendedName>
        <fullName evidence="10">Odorant receptor</fullName>
    </recommendedName>
</protein>
<keyword evidence="4 10" id="KW-0812">Transmembrane</keyword>
<evidence type="ECO:0000256" key="5">
    <source>
        <dbReference type="ARBA" id="ARBA00022725"/>
    </source>
</evidence>
<dbReference type="InterPro" id="IPR004117">
    <property type="entry name" value="7tm6_olfct_rcpt"/>
</dbReference>
<dbReference type="PANTHER" id="PTHR21137">
    <property type="entry name" value="ODORANT RECEPTOR"/>
    <property type="match status" value="1"/>
</dbReference>
<comment type="similarity">
    <text evidence="10">Belongs to the insect chemoreceptor superfamily. Heteromeric odorant receptor channel (TC 1.A.69) family.</text>
</comment>
<evidence type="ECO:0000313" key="11">
    <source>
        <dbReference type="EnsemblMetazoa" id="LLOJ010740-PA"/>
    </source>
</evidence>
<keyword evidence="12" id="KW-1185">Reference proteome</keyword>
<evidence type="ECO:0000256" key="3">
    <source>
        <dbReference type="ARBA" id="ARBA00022606"/>
    </source>
</evidence>
<dbReference type="AlphaFoldDB" id="A0A240SXU1"/>
<evidence type="ECO:0000313" key="12">
    <source>
        <dbReference type="Proteomes" id="UP000092461"/>
    </source>
</evidence>
<reference evidence="11" key="1">
    <citation type="submission" date="2020-05" db="UniProtKB">
        <authorList>
            <consortium name="EnsemblMetazoa"/>
        </authorList>
    </citation>
    <scope>IDENTIFICATION</scope>
    <source>
        <strain evidence="11">Jacobina</strain>
    </source>
</reference>
<evidence type="ECO:0000256" key="7">
    <source>
        <dbReference type="ARBA" id="ARBA00023136"/>
    </source>
</evidence>
<keyword evidence="7 10" id="KW-0472">Membrane</keyword>
<name>A0A240SXU1_LUTLO</name>
<keyword evidence="3 10" id="KW-0716">Sensory transduction</keyword>
<dbReference type="Proteomes" id="UP000092461">
    <property type="component" value="Unassembled WGS sequence"/>
</dbReference>
<evidence type="ECO:0000256" key="6">
    <source>
        <dbReference type="ARBA" id="ARBA00022989"/>
    </source>
</evidence>
<keyword evidence="8 10" id="KW-0675">Receptor</keyword>
<feature type="transmembrane region" description="Helical" evidence="10">
    <location>
        <begin position="131"/>
        <end position="153"/>
    </location>
</feature>
<feature type="transmembrane region" description="Helical" evidence="10">
    <location>
        <begin position="261"/>
        <end position="280"/>
    </location>
</feature>
<feature type="transmembrane region" description="Helical" evidence="10">
    <location>
        <begin position="68"/>
        <end position="88"/>
    </location>
</feature>
<keyword evidence="2" id="KW-1003">Cell membrane</keyword>
<keyword evidence="6 10" id="KW-1133">Transmembrane helix</keyword>
<evidence type="ECO:0000256" key="8">
    <source>
        <dbReference type="ARBA" id="ARBA00023170"/>
    </source>
</evidence>
<dbReference type="Pfam" id="PF02949">
    <property type="entry name" value="7tm_6"/>
    <property type="match status" value="1"/>
</dbReference>
<comment type="subcellular location">
    <subcellularLocation>
        <location evidence="1 10">Cell membrane</location>
        <topology evidence="1 10">Multi-pass membrane protein</topology>
    </subcellularLocation>
</comment>
<feature type="transmembrane region" description="Helical" evidence="10">
    <location>
        <begin position="34"/>
        <end position="56"/>
    </location>
</feature>
<sequence length="382" mass="45688">MSRRYHGEIKRIVSFYFNFWRLDFIKFNWKWLNLLKLVTYPIFALTGLFCSTWHVFYQMDDYSDLIDLSFSIVYVFAMYQAGVIYLTINILNKNKIQNILEHFDRLYNTQSDMMSNMREKYYEKNTKDALFFARFFLGSITIFGVIIVIFDMHHSKFHMPMLYYFPWIPQDSFLFYPCNIIMQVVFYFTTLEIMTWSDTIIMIVIMYCDAETRTLNEFISELDRGNNVRKGAQRILRTIYKNHLSLSEQAKQFTECVWHIYFHKLLSMTLYLCSILFIFQSLDTSLIVPVLAFLITIGQIFILCYFGQIIRDSSEITPDTLYMTKWYELNTKDQKKILMLLTKIQNSVKVETFGFGEISIYTFVQIFKASVSYATILYTVFM</sequence>
<organism evidence="11 12">
    <name type="scientific">Lutzomyia longipalpis</name>
    <name type="common">Sand fly</name>
    <dbReference type="NCBI Taxonomy" id="7200"/>
    <lineage>
        <taxon>Eukaryota</taxon>
        <taxon>Metazoa</taxon>
        <taxon>Ecdysozoa</taxon>
        <taxon>Arthropoda</taxon>
        <taxon>Hexapoda</taxon>
        <taxon>Insecta</taxon>
        <taxon>Pterygota</taxon>
        <taxon>Neoptera</taxon>
        <taxon>Endopterygota</taxon>
        <taxon>Diptera</taxon>
        <taxon>Nematocera</taxon>
        <taxon>Psychodoidea</taxon>
        <taxon>Psychodidae</taxon>
        <taxon>Lutzomyia</taxon>
        <taxon>Lutzomyia</taxon>
    </lineage>
</organism>
<evidence type="ECO:0000256" key="1">
    <source>
        <dbReference type="ARBA" id="ARBA00004651"/>
    </source>
</evidence>
<comment type="caution">
    <text evidence="10">Lacks conserved residue(s) required for the propagation of feature annotation.</text>
</comment>
<feature type="transmembrane region" description="Helical" evidence="10">
    <location>
        <begin position="286"/>
        <end position="306"/>
    </location>
</feature>